<accession>A0ACC3AFG5</accession>
<comment type="caution">
    <text evidence="1">The sequence shown here is derived from an EMBL/GenBank/DDBJ whole genome shotgun (WGS) entry which is preliminary data.</text>
</comment>
<keyword evidence="2" id="KW-1185">Reference proteome</keyword>
<protein>
    <submittedName>
        <fullName evidence="1">Uncharacterized protein</fullName>
    </submittedName>
</protein>
<dbReference type="Proteomes" id="UP001172386">
    <property type="component" value="Unassembled WGS sequence"/>
</dbReference>
<dbReference type="EMBL" id="JAPDRQ010000025">
    <property type="protein sequence ID" value="KAJ9661140.1"/>
    <property type="molecule type" value="Genomic_DNA"/>
</dbReference>
<sequence>MLSTNVTFPSSRTSCRLSMIDAKCDLVSITKILLQPEQKGHEYLNLPTYSWLIVNDRTGEHVLFDLGMRKDWPNSTPMIVNIVESVLSGINVSDDVPSILKANNIDLSKITTAILSHWHFDHVGDLSLFPTSTKAVFGHTFKQNFGTYYPENPDSPFHAYEFQGREVIELQPSNFTTEIAGFPAHDFFSDGSLYLLQSPGHTAEHITALVRTTAGPNESDNTFVLLGGDSCHFPGVLRPTPMNKLPQTFTSSSNFTPPPSISLPCPCTLFTSSHPRAKDVDEARMTPFYEPSKAEGTYYLDHAEALHTISKLQVFDAHPNVFVTITHDPTLGEILPKLESGQTINDWKEKKYKEKCMWNWLKELPRDGKPGMPHYVDDLYRDGVKVRGFDES</sequence>
<proteinExistence type="predicted"/>
<evidence type="ECO:0000313" key="1">
    <source>
        <dbReference type="EMBL" id="KAJ9661140.1"/>
    </source>
</evidence>
<evidence type="ECO:0000313" key="2">
    <source>
        <dbReference type="Proteomes" id="UP001172386"/>
    </source>
</evidence>
<reference evidence="1" key="1">
    <citation type="submission" date="2022-10" db="EMBL/GenBank/DDBJ databases">
        <title>Culturing micro-colonial fungi from biological soil crusts in the Mojave desert and describing Neophaeococcomyces mojavensis, and introducing the new genera and species Taxawa tesnikishii.</title>
        <authorList>
            <person name="Kurbessoian T."/>
            <person name="Stajich J.E."/>
        </authorList>
    </citation>
    <scope>NUCLEOTIDE SEQUENCE</scope>
    <source>
        <strain evidence="1">JES_112</strain>
    </source>
</reference>
<name>A0ACC3AFG5_9EURO</name>
<gene>
    <name evidence="1" type="ORF">H2198_002084</name>
</gene>
<organism evidence="1 2">
    <name type="scientific">Neophaeococcomyces mojaviensis</name>
    <dbReference type="NCBI Taxonomy" id="3383035"/>
    <lineage>
        <taxon>Eukaryota</taxon>
        <taxon>Fungi</taxon>
        <taxon>Dikarya</taxon>
        <taxon>Ascomycota</taxon>
        <taxon>Pezizomycotina</taxon>
        <taxon>Eurotiomycetes</taxon>
        <taxon>Chaetothyriomycetidae</taxon>
        <taxon>Chaetothyriales</taxon>
        <taxon>Chaetothyriales incertae sedis</taxon>
        <taxon>Neophaeococcomyces</taxon>
    </lineage>
</organism>